<feature type="domain" description="Haemolysin-type calcium binding-related" evidence="9">
    <location>
        <begin position="794"/>
        <end position="836"/>
    </location>
</feature>
<dbReference type="InterPro" id="IPR001343">
    <property type="entry name" value="Hemolysn_Ca-bd"/>
</dbReference>
<evidence type="ECO:0000256" key="4">
    <source>
        <dbReference type="ARBA" id="ARBA00022656"/>
    </source>
</evidence>
<feature type="domain" description="Haemolysin-type calcium binding-related" evidence="9">
    <location>
        <begin position="593"/>
        <end position="635"/>
    </location>
</feature>
<reference evidence="10 11" key="1">
    <citation type="submission" date="2019-03" db="EMBL/GenBank/DDBJ databases">
        <title>Complete genome sequence of two outbreak-associated Acinetobacter haemolyticus strains.</title>
        <authorList>
            <person name="Bai L."/>
            <person name="Zhang S.-C."/>
            <person name="Deng Y."/>
            <person name="Song C.-C."/>
            <person name="Kang G.-B."/>
            <person name="Dong Y."/>
            <person name="Wang Y."/>
            <person name="Gao F."/>
            <person name="Huang H."/>
        </authorList>
    </citation>
    <scope>NUCLEOTIDE SEQUENCE [LARGE SCALE GENOMIC DNA]</scope>
    <source>
        <strain evidence="10 11">TJR01</strain>
    </source>
</reference>
<keyword evidence="3" id="KW-0964">Secreted</keyword>
<dbReference type="GO" id="GO:0005509">
    <property type="term" value="F:calcium ion binding"/>
    <property type="evidence" value="ECO:0007669"/>
    <property type="project" value="InterPro"/>
</dbReference>
<sequence>MSLSEQEARGAIDQVGKIPVPRPFKAIRDTAVEAGQQGVTNIIKYHRRTEEALSFLENPPSKEQAENQTSPIIIDLDGNGIDTKRIKESKVHFDLDNNGLLEKTGWIGGNDAFLALDLNNDKIINNGSELFGNNTKITDGNYAKNGYEALKQYDENNDGKIDAEDSIWSKLVLWQDLDGNGESSENEIIKVEDSGLKSISLNYNESNFIDVEGNAHKQQSTVEWQNGTTTKSADVWFATQLTHTIYTSSVIDQNILVLPNVIGFGNLLNLHDAAQTNVALLDLVETIYQSSNNPNQEDIINLIYEWGNVSDLTIVSNAYLADKVNITSIDPRKLAIIETITGSNYSQNGSRNPGGNAAKILEAEFSSFVDYVYSTFVLEKKYPKLLTSLEIYIYDDGSYGIDFSGFEQLFKTLLTENKINDLNELIDLFSKYVIFSSSISQTFKIYILELYLEYELFQIEGVQLSFLNTITDQDDFILGDQTNNIFKGGSGNDLILGMAGNDILYGDDGHDILIGGEGNDKLYGGAGNDILDGGAGNDTLDGGAGNDQYLFGYGDGQDTISAYDNRIDKLDQLVFKDNVATHQVTFTRIGTALQVNLVDSTDSIKINNFFNNDGIRHDYAVQEFIFADGSLLTAEQVALSVQQSTNGDDTLYGYINADHLLGGDGNDTLYGYNGDDLLEGQEGNDTLYGGNGNDQLLGGAGNDILYGDDGHDILIGGEGNDKLYGGAGNDILDGGAGNDTLDGGAGNDQYLFGYGDGQDTISAYDNRIDKLDQLVFKDNVATHQVTFTRIGTALQVNLVDSTDSIKINNFFNNDGIRHDYAVQEFIFADGSLLTAEQVALSVQQSTNGDDTLYGYINADHLLGGDGNDTLYGYNGDDLLEGQEGNDTLYGGNGNDQLLGGAGNDILYGDDGHDILIGGEGNDKLYGGAGNDILDGGAGNDTLDGGAGNDIFIYNILSNIDSLYGNGEDSINNFKLGEDLIDLTALFVEYKDREDFDLNDFIRVESTITSNRSTIYLDRDGKNNDYTSTKFIELNSNMKNLSVEDLFNNVIII</sequence>
<gene>
    <name evidence="10" type="ORF">AHTJR_00615</name>
</gene>
<protein>
    <recommendedName>
        <fullName evidence="9">Haemolysin-type calcium binding-related domain-containing protein</fullName>
    </recommendedName>
</protein>
<dbReference type="InterPro" id="IPR050557">
    <property type="entry name" value="RTX_toxin/Mannuronan_C5-epim"/>
</dbReference>
<dbReference type="PRINTS" id="PR00313">
    <property type="entry name" value="CABNDNGRPT"/>
</dbReference>
<dbReference type="PANTHER" id="PTHR38340">
    <property type="entry name" value="S-LAYER PROTEIN"/>
    <property type="match status" value="1"/>
</dbReference>
<dbReference type="GO" id="GO:0016020">
    <property type="term" value="C:membrane"/>
    <property type="evidence" value="ECO:0007669"/>
    <property type="project" value="UniProtKB-SubCell"/>
</dbReference>
<evidence type="ECO:0000256" key="5">
    <source>
        <dbReference type="ARBA" id="ARBA00022737"/>
    </source>
</evidence>
<dbReference type="InterPro" id="IPR003995">
    <property type="entry name" value="RTX_toxin_determinant-A"/>
</dbReference>
<dbReference type="PANTHER" id="PTHR38340:SF1">
    <property type="entry name" value="S-LAYER PROTEIN"/>
    <property type="match status" value="1"/>
</dbReference>
<dbReference type="PRINTS" id="PR01488">
    <property type="entry name" value="RTXTOXINA"/>
</dbReference>
<keyword evidence="4" id="KW-0800">Toxin</keyword>
<name>A0A4P7B252_ACIHA</name>
<dbReference type="InterPro" id="IPR011049">
    <property type="entry name" value="Serralysin-like_metalloprot_C"/>
</dbReference>
<dbReference type="GO" id="GO:0005576">
    <property type="term" value="C:extracellular region"/>
    <property type="evidence" value="ECO:0007669"/>
    <property type="project" value="UniProtKB-SubCell"/>
</dbReference>
<evidence type="ECO:0000259" key="9">
    <source>
        <dbReference type="Pfam" id="PF06594"/>
    </source>
</evidence>
<dbReference type="GO" id="GO:0090729">
    <property type="term" value="F:toxin activity"/>
    <property type="evidence" value="ECO:0007669"/>
    <property type="project" value="UniProtKB-KW"/>
</dbReference>
<keyword evidence="7" id="KW-0843">Virulence</keyword>
<evidence type="ECO:0000256" key="8">
    <source>
        <dbReference type="ARBA" id="ARBA00023136"/>
    </source>
</evidence>
<evidence type="ECO:0000256" key="3">
    <source>
        <dbReference type="ARBA" id="ARBA00022525"/>
    </source>
</evidence>
<dbReference type="Pfam" id="PF06594">
    <property type="entry name" value="HCBP_related"/>
    <property type="match status" value="2"/>
</dbReference>
<organism evidence="10 11">
    <name type="scientific">Acinetobacter haemolyticus</name>
    <dbReference type="NCBI Taxonomy" id="29430"/>
    <lineage>
        <taxon>Bacteria</taxon>
        <taxon>Pseudomonadati</taxon>
        <taxon>Pseudomonadota</taxon>
        <taxon>Gammaproteobacteria</taxon>
        <taxon>Moraxellales</taxon>
        <taxon>Moraxellaceae</taxon>
        <taxon>Acinetobacter</taxon>
    </lineage>
</organism>
<evidence type="ECO:0000256" key="2">
    <source>
        <dbReference type="ARBA" id="ARBA00004613"/>
    </source>
</evidence>
<dbReference type="AlphaFoldDB" id="A0A4P7B252"/>
<dbReference type="InterPro" id="IPR010566">
    <property type="entry name" value="Haemolys_ca-bd"/>
</dbReference>
<evidence type="ECO:0000256" key="1">
    <source>
        <dbReference type="ARBA" id="ARBA00004370"/>
    </source>
</evidence>
<dbReference type="Gene3D" id="2.150.10.10">
    <property type="entry name" value="Serralysin-like metalloprotease, C-terminal"/>
    <property type="match status" value="6"/>
</dbReference>
<dbReference type="PROSITE" id="PS00330">
    <property type="entry name" value="HEMOLYSIN_CALCIUM"/>
    <property type="match status" value="9"/>
</dbReference>
<evidence type="ECO:0000256" key="6">
    <source>
        <dbReference type="ARBA" id="ARBA00022837"/>
    </source>
</evidence>
<evidence type="ECO:0000313" key="11">
    <source>
        <dbReference type="Proteomes" id="UP000294395"/>
    </source>
</evidence>
<dbReference type="EMBL" id="CP038009">
    <property type="protein sequence ID" value="QBQ14883.1"/>
    <property type="molecule type" value="Genomic_DNA"/>
</dbReference>
<dbReference type="InterPro" id="IPR018511">
    <property type="entry name" value="Hemolysin-typ_Ca-bd_CS"/>
</dbReference>
<keyword evidence="6" id="KW-0106">Calcium</keyword>
<keyword evidence="8" id="KW-0472">Membrane</keyword>
<comment type="subcellular location">
    <subcellularLocation>
        <location evidence="1">Membrane</location>
    </subcellularLocation>
    <subcellularLocation>
        <location evidence="2">Secreted</location>
    </subcellularLocation>
</comment>
<proteinExistence type="predicted"/>
<accession>A0A4P7B252</accession>
<evidence type="ECO:0000313" key="10">
    <source>
        <dbReference type="EMBL" id="QBQ14883.1"/>
    </source>
</evidence>
<dbReference type="SUPFAM" id="SSF51120">
    <property type="entry name" value="beta-Roll"/>
    <property type="match status" value="5"/>
</dbReference>
<dbReference type="Proteomes" id="UP000294395">
    <property type="component" value="Chromosome"/>
</dbReference>
<dbReference type="Pfam" id="PF00353">
    <property type="entry name" value="HemolysinCabind"/>
    <property type="match status" value="8"/>
</dbReference>
<keyword evidence="5" id="KW-0677">Repeat</keyword>
<evidence type="ECO:0000256" key="7">
    <source>
        <dbReference type="ARBA" id="ARBA00023026"/>
    </source>
</evidence>
<dbReference type="RefSeq" id="WP_134251234.1">
    <property type="nucleotide sequence ID" value="NZ_CP038009.1"/>
</dbReference>